<evidence type="ECO:0000313" key="1">
    <source>
        <dbReference type="EMBL" id="JAH73324.1"/>
    </source>
</evidence>
<dbReference type="EMBL" id="GBXM01035253">
    <property type="protein sequence ID" value="JAH73324.1"/>
    <property type="molecule type" value="Transcribed_RNA"/>
</dbReference>
<sequence>MPPSCVFRACYPTKKKKEYSALIPLL</sequence>
<name>A0A0E9V5F0_ANGAN</name>
<accession>A0A0E9V5F0</accession>
<organism evidence="1">
    <name type="scientific">Anguilla anguilla</name>
    <name type="common">European freshwater eel</name>
    <name type="synonym">Muraena anguilla</name>
    <dbReference type="NCBI Taxonomy" id="7936"/>
    <lineage>
        <taxon>Eukaryota</taxon>
        <taxon>Metazoa</taxon>
        <taxon>Chordata</taxon>
        <taxon>Craniata</taxon>
        <taxon>Vertebrata</taxon>
        <taxon>Euteleostomi</taxon>
        <taxon>Actinopterygii</taxon>
        <taxon>Neopterygii</taxon>
        <taxon>Teleostei</taxon>
        <taxon>Anguilliformes</taxon>
        <taxon>Anguillidae</taxon>
        <taxon>Anguilla</taxon>
    </lineage>
</organism>
<reference evidence="1" key="2">
    <citation type="journal article" date="2015" name="Fish Shellfish Immunol.">
        <title>Early steps in the European eel (Anguilla anguilla)-Vibrio vulnificus interaction in the gills: Role of the RtxA13 toxin.</title>
        <authorList>
            <person name="Callol A."/>
            <person name="Pajuelo D."/>
            <person name="Ebbesson L."/>
            <person name="Teles M."/>
            <person name="MacKenzie S."/>
            <person name="Amaro C."/>
        </authorList>
    </citation>
    <scope>NUCLEOTIDE SEQUENCE</scope>
</reference>
<dbReference type="AlphaFoldDB" id="A0A0E9V5F0"/>
<reference evidence="1" key="1">
    <citation type="submission" date="2014-11" db="EMBL/GenBank/DDBJ databases">
        <authorList>
            <person name="Amaro Gonzalez C."/>
        </authorList>
    </citation>
    <scope>NUCLEOTIDE SEQUENCE</scope>
</reference>
<protein>
    <submittedName>
        <fullName evidence="1">Uncharacterized protein</fullName>
    </submittedName>
</protein>
<proteinExistence type="predicted"/>